<dbReference type="EMBL" id="QNUH01000005">
    <property type="protein sequence ID" value="REC79207.1"/>
    <property type="molecule type" value="Genomic_DNA"/>
</dbReference>
<evidence type="ECO:0000256" key="2">
    <source>
        <dbReference type="SAM" id="SignalP"/>
    </source>
</evidence>
<dbReference type="AlphaFoldDB" id="A0A3D9DMH0"/>
<proteinExistence type="predicted"/>
<evidence type="ECO:0000313" key="4">
    <source>
        <dbReference type="EMBL" id="REC79207.1"/>
    </source>
</evidence>
<keyword evidence="1 2" id="KW-0732">Signal</keyword>
<keyword evidence="5" id="KW-1185">Reference proteome</keyword>
<gene>
    <name evidence="4" type="ORF">DRF60_07930</name>
</gene>
<evidence type="ECO:0000259" key="3">
    <source>
        <dbReference type="Pfam" id="PF18962"/>
    </source>
</evidence>
<dbReference type="InterPro" id="IPR026444">
    <property type="entry name" value="Secre_tail"/>
</dbReference>
<reference evidence="4 5" key="1">
    <citation type="journal article" date="2010" name="Syst. Appl. Microbiol.">
        <title>Four new species of Chryseobacterium from the rhizosphere of coastal sand dune plants, Chryseobacterium elymi sp. nov., Chryseobacterium hagamense sp. nov., Chryseobacterium lathyri sp. nov. and Chryseobacterium rhizosphaerae sp. nov.</title>
        <authorList>
            <person name="Cho S.H."/>
            <person name="Lee K.S."/>
            <person name="Shin D.S."/>
            <person name="Han J.H."/>
            <person name="Park K.S."/>
            <person name="Lee C.H."/>
            <person name="Park K.H."/>
            <person name="Kim S.B."/>
        </authorList>
    </citation>
    <scope>NUCLEOTIDE SEQUENCE [LARGE SCALE GENOMIC DNA]</scope>
    <source>
        <strain evidence="4 5">KCTC 22547</strain>
    </source>
</reference>
<evidence type="ECO:0000313" key="5">
    <source>
        <dbReference type="Proteomes" id="UP000257030"/>
    </source>
</evidence>
<dbReference type="Pfam" id="PF18962">
    <property type="entry name" value="Por_Secre_tail"/>
    <property type="match status" value="1"/>
</dbReference>
<protein>
    <recommendedName>
        <fullName evidence="3">Secretion system C-terminal sorting domain-containing protein</fullName>
    </recommendedName>
</protein>
<accession>A0A3D9DMH0</accession>
<feature type="signal peptide" evidence="2">
    <location>
        <begin position="1"/>
        <end position="21"/>
    </location>
</feature>
<sequence length="446" mass="48573">MKKNNFLVFVVLSIISNFLTAQEYRKLAVNNSAFQDVNDNGVAVSFGLIYNWSTNTYVVKEPIVYRLRGTNNNGDFIGSITSGGFRLPAYKLNGSTTWTTIPFPANTTTTSTFPESVPYQISDNGRYIAGQMGVFDQIANSNYVIPFVHDIQTGITTRASNNDFVNGTFYTVNNTGKVAGWVDIPTPSTRRVPTLFSETGVFKYITKNGNLPVSTSSEVRAINESGVAVGTFDNLPFIYDPASDSYTEFANPDPSIYAGGSFGGISNDGTVVGMWYKPANTNRYTIIYNPALGTVPIDFKTYLTNLGVTVNSTLDSMGAAYAISPNGKYIAGFEDGPAIVAYGWIVYLPTLVLANNEIKSESAVQFYPNPVIDDIHISLKTSKTGTANMQLYAMDGKLLKAENITLNKGSNKFTFNISNSVKGTKNAIVVIITPEGNRITKKIMLK</sequence>
<dbReference type="NCBIfam" id="TIGR04183">
    <property type="entry name" value="Por_Secre_tail"/>
    <property type="match status" value="1"/>
</dbReference>
<feature type="chain" id="PRO_5017535009" description="Secretion system C-terminal sorting domain-containing protein" evidence="2">
    <location>
        <begin position="22"/>
        <end position="446"/>
    </location>
</feature>
<comment type="caution">
    <text evidence="4">The sequence shown here is derived from an EMBL/GenBank/DDBJ whole genome shotgun (WGS) entry which is preliminary data.</text>
</comment>
<name>A0A3D9DMH0_9FLAO</name>
<dbReference type="Proteomes" id="UP000257030">
    <property type="component" value="Unassembled WGS sequence"/>
</dbReference>
<feature type="domain" description="Secretion system C-terminal sorting" evidence="3">
    <location>
        <begin position="367"/>
        <end position="424"/>
    </location>
</feature>
<evidence type="ECO:0000256" key="1">
    <source>
        <dbReference type="ARBA" id="ARBA00022729"/>
    </source>
</evidence>
<organism evidence="4 5">
    <name type="scientific">Chryseobacterium elymi</name>
    <dbReference type="NCBI Taxonomy" id="395936"/>
    <lineage>
        <taxon>Bacteria</taxon>
        <taxon>Pseudomonadati</taxon>
        <taxon>Bacteroidota</taxon>
        <taxon>Flavobacteriia</taxon>
        <taxon>Flavobacteriales</taxon>
        <taxon>Weeksellaceae</taxon>
        <taxon>Chryseobacterium group</taxon>
        <taxon>Chryseobacterium</taxon>
    </lineage>
</organism>